<dbReference type="InterPro" id="IPR036291">
    <property type="entry name" value="NAD(P)-bd_dom_sf"/>
</dbReference>
<dbReference type="SUPFAM" id="SSF51735">
    <property type="entry name" value="NAD(P)-binding Rossmann-fold domains"/>
    <property type="match status" value="1"/>
</dbReference>
<evidence type="ECO:0000313" key="1">
    <source>
        <dbReference type="EMBL" id="CAB4728207.1"/>
    </source>
</evidence>
<protein>
    <submittedName>
        <fullName evidence="1">Unannotated protein</fullName>
    </submittedName>
</protein>
<name>A0A6J6S0Z6_9ZZZZ</name>
<dbReference type="Gene3D" id="3.40.50.10860">
    <property type="entry name" value="Leucine Dehydrogenase, chain A, domain 1"/>
    <property type="match status" value="1"/>
</dbReference>
<dbReference type="EMBL" id="CAEZYV010000002">
    <property type="protein sequence ID" value="CAB4728207.1"/>
    <property type="molecule type" value="Genomic_DNA"/>
</dbReference>
<accession>A0A6J6S0Z6</accession>
<organism evidence="1">
    <name type="scientific">freshwater metagenome</name>
    <dbReference type="NCBI Taxonomy" id="449393"/>
    <lineage>
        <taxon>unclassified sequences</taxon>
        <taxon>metagenomes</taxon>
        <taxon>ecological metagenomes</taxon>
    </lineage>
</organism>
<sequence>MTQQAKRVMRFIGVSTASSSINKVFPKWSELLDLNAELKGLDLPIGATSQQYQAALEEMRSDKNCAGALVTTHKIALFNSANEMFTSFDQVAAACGEVSCVKIVNGKIEGAAKDPITAGLAIEEFLPRGYFKNGADVLVFGDGGAATAIAWYLTGLASPPRKVHFFGINSERLLHLTKVIESRPGSDLVETHISSKDAIEKILEELNPGSLIINATGMGKDIPGNPMPEGISFPNESVIWELNYRGSLEFLRQAEAEASSSNLKVYDGWRYFIHGWSSVVAEVFDIKLTPELLAKLSQAAEVARQ</sequence>
<reference evidence="1" key="1">
    <citation type="submission" date="2020-05" db="EMBL/GenBank/DDBJ databases">
        <authorList>
            <person name="Chiriac C."/>
            <person name="Salcher M."/>
            <person name="Ghai R."/>
            <person name="Kavagutti S V."/>
        </authorList>
    </citation>
    <scope>NUCLEOTIDE SEQUENCE</scope>
</reference>
<gene>
    <name evidence="1" type="ORF">UFOPK2788_00016</name>
</gene>
<proteinExistence type="predicted"/>
<dbReference type="Gene3D" id="3.40.50.720">
    <property type="entry name" value="NAD(P)-binding Rossmann-like Domain"/>
    <property type="match status" value="1"/>
</dbReference>
<dbReference type="AlphaFoldDB" id="A0A6J6S0Z6"/>